<gene>
    <name evidence="1" type="ORF">L3Q82_006011</name>
</gene>
<organism evidence="1 2">
    <name type="scientific">Scortum barcoo</name>
    <name type="common">barcoo grunter</name>
    <dbReference type="NCBI Taxonomy" id="214431"/>
    <lineage>
        <taxon>Eukaryota</taxon>
        <taxon>Metazoa</taxon>
        <taxon>Chordata</taxon>
        <taxon>Craniata</taxon>
        <taxon>Vertebrata</taxon>
        <taxon>Euteleostomi</taxon>
        <taxon>Actinopterygii</taxon>
        <taxon>Neopterygii</taxon>
        <taxon>Teleostei</taxon>
        <taxon>Neoteleostei</taxon>
        <taxon>Acanthomorphata</taxon>
        <taxon>Eupercaria</taxon>
        <taxon>Centrarchiformes</taxon>
        <taxon>Terapontoidei</taxon>
        <taxon>Terapontidae</taxon>
        <taxon>Scortum</taxon>
    </lineage>
</organism>
<evidence type="ECO:0000313" key="1">
    <source>
        <dbReference type="EMBL" id="KAI3374150.1"/>
    </source>
</evidence>
<sequence length="213" mass="23296">MRDEDGVVDGGTEVKEDEDGEGTRVSRKENIIGAPPLTIQPHLQNDEHSTSAHLSRHSTETALLKVTNDILLSADSGSLSILILLDLSATINHSILISHWLNLNRPLLVKIISPTDINSSPSTPNPLLPKSPLVSPRSLCLVPFFLPLGQILHQHGLQFHSSFADDTQALFRRESGYSMCQTQKPTTPRFTSPPRLFLQPPIPPSPSASHTSK</sequence>
<proteinExistence type="predicted"/>
<dbReference type="EMBL" id="CM041533">
    <property type="protein sequence ID" value="KAI3374150.1"/>
    <property type="molecule type" value="Genomic_DNA"/>
</dbReference>
<accession>A0ACB8X1L9</accession>
<comment type="caution">
    <text evidence="1">The sequence shown here is derived from an EMBL/GenBank/DDBJ whole genome shotgun (WGS) entry which is preliminary data.</text>
</comment>
<protein>
    <submittedName>
        <fullName evidence="1">Uncharacterized protein</fullName>
    </submittedName>
</protein>
<name>A0ACB8X1L9_9TELE</name>
<evidence type="ECO:0000313" key="2">
    <source>
        <dbReference type="Proteomes" id="UP000831701"/>
    </source>
</evidence>
<dbReference type="Proteomes" id="UP000831701">
    <property type="component" value="Chromosome 3"/>
</dbReference>
<keyword evidence="2" id="KW-1185">Reference proteome</keyword>
<reference evidence="1" key="1">
    <citation type="submission" date="2022-04" db="EMBL/GenBank/DDBJ databases">
        <title>Jade perch genome.</title>
        <authorList>
            <person name="Chao B."/>
        </authorList>
    </citation>
    <scope>NUCLEOTIDE SEQUENCE</scope>
    <source>
        <strain evidence="1">CB-2022</strain>
    </source>
</reference>